<sequence length="146" mass="16212">MKRKTLVSLVPILVLSGCLNIPGNLPANEFTFNASNSSTKKAIIKTFRSRNYRIVRDSKSQLVMDRPAKDSVRARLIYGSKRNTVPNARVLLTITGNKPTKVNSMAQIVTNPGSRSERITDVSQNAEAREAIARGMDQVKKQLDKK</sequence>
<proteinExistence type="predicted"/>
<name>A0A949PP69_9HYPH</name>
<comment type="caution">
    <text evidence="2">The sequence shown here is derived from an EMBL/GenBank/DDBJ whole genome shotgun (WGS) entry which is preliminary data.</text>
</comment>
<keyword evidence="3" id="KW-1185">Reference proteome</keyword>
<evidence type="ECO:0008006" key="4">
    <source>
        <dbReference type="Google" id="ProtNLM"/>
    </source>
</evidence>
<dbReference type="AlphaFoldDB" id="A0A949PP69"/>
<gene>
    <name evidence="2" type="ORF">KUG47_08320</name>
</gene>
<protein>
    <recommendedName>
        <fullName evidence="4">Lipoprotein</fullName>
    </recommendedName>
</protein>
<evidence type="ECO:0000313" key="3">
    <source>
        <dbReference type="Proteomes" id="UP000752297"/>
    </source>
</evidence>
<dbReference type="EMBL" id="JAHRVA010000003">
    <property type="protein sequence ID" value="MBV2143501.1"/>
    <property type="molecule type" value="Genomic_DNA"/>
</dbReference>
<accession>A0A949PP69</accession>
<organism evidence="2 3">
    <name type="scientific">Falsochrobactrum tianjinense</name>
    <dbReference type="NCBI Taxonomy" id="2706015"/>
    <lineage>
        <taxon>Bacteria</taxon>
        <taxon>Pseudomonadati</taxon>
        <taxon>Pseudomonadota</taxon>
        <taxon>Alphaproteobacteria</taxon>
        <taxon>Hyphomicrobiales</taxon>
        <taxon>Brucellaceae</taxon>
        <taxon>Falsochrobactrum</taxon>
    </lineage>
</organism>
<feature type="chain" id="PRO_5037945880" description="Lipoprotein" evidence="1">
    <location>
        <begin position="28"/>
        <end position="146"/>
    </location>
</feature>
<dbReference type="PROSITE" id="PS51257">
    <property type="entry name" value="PROKAR_LIPOPROTEIN"/>
    <property type="match status" value="1"/>
</dbReference>
<dbReference type="Proteomes" id="UP000752297">
    <property type="component" value="Unassembled WGS sequence"/>
</dbReference>
<evidence type="ECO:0000313" key="2">
    <source>
        <dbReference type="EMBL" id="MBV2143501.1"/>
    </source>
</evidence>
<dbReference type="RefSeq" id="WP_217677507.1">
    <property type="nucleotide sequence ID" value="NZ_JAHRVA010000003.1"/>
</dbReference>
<feature type="signal peptide" evidence="1">
    <location>
        <begin position="1"/>
        <end position="27"/>
    </location>
</feature>
<evidence type="ECO:0000256" key="1">
    <source>
        <dbReference type="SAM" id="SignalP"/>
    </source>
</evidence>
<keyword evidence="1" id="KW-0732">Signal</keyword>
<reference evidence="2 3" key="1">
    <citation type="submission" date="2021-06" db="EMBL/GenBank/DDBJ databases">
        <title>Falsochrobactrum tianjin sp.nov., a new petroleum-degrading bacteria isolated from oily soils.</title>
        <authorList>
            <person name="Chen G."/>
            <person name="Chen H."/>
            <person name="Tian J."/>
            <person name="Qing J."/>
            <person name="Zhong L."/>
            <person name="Ma W."/>
            <person name="Song Y."/>
            <person name="Cui X."/>
            <person name="Yan B."/>
        </authorList>
    </citation>
    <scope>NUCLEOTIDE SEQUENCE [LARGE SCALE GENOMIC DNA]</scope>
    <source>
        <strain evidence="2 3">TDYN1</strain>
    </source>
</reference>